<proteinExistence type="predicted"/>
<accession>A0AAT9GWU4</accession>
<name>A0AAT9GWU4_9FLAO</name>
<dbReference type="AlphaFoldDB" id="A0AAT9GWU4"/>
<gene>
    <name evidence="1" type="ORF">CFS9_03290</name>
</gene>
<evidence type="ECO:0000313" key="1">
    <source>
        <dbReference type="EMBL" id="BFM41688.1"/>
    </source>
</evidence>
<dbReference type="EMBL" id="AP031573">
    <property type="protein sequence ID" value="BFM41688.1"/>
    <property type="molecule type" value="Genomic_DNA"/>
</dbReference>
<dbReference type="RefSeq" id="WP_369616942.1">
    <property type="nucleotide sequence ID" value="NZ_AP031573.1"/>
</dbReference>
<sequence>MKKNASIEEIFESENLDVNAIVVTGIPERHVEAVKAIAKLMVATDYHNPNFKPDFTNYDQYKYFPIAEMGSPSGVGFSYAGYGDRVTYSAVGSRLVSESREVAKRVFDNHEDLYKAFMVYEREVK</sequence>
<protein>
    <submittedName>
        <fullName evidence="1">Uncharacterized protein</fullName>
    </submittedName>
</protein>
<organism evidence="1">
    <name type="scientific">Flavobacterium sp. CFS9</name>
    <dbReference type="NCBI Taxonomy" id="3143118"/>
    <lineage>
        <taxon>Bacteria</taxon>
        <taxon>Pseudomonadati</taxon>
        <taxon>Bacteroidota</taxon>
        <taxon>Flavobacteriia</taxon>
        <taxon>Flavobacteriales</taxon>
        <taxon>Flavobacteriaceae</taxon>
        <taxon>Flavobacterium</taxon>
    </lineage>
</organism>
<reference evidence="1" key="1">
    <citation type="submission" date="2024-05" db="EMBL/GenBank/DDBJ databases">
        <title>Whole-Genome Sequence of CFS9, a Potential Fish Probiotic Isolated from the Body Surface of Silurus asotus.</title>
        <authorList>
            <person name="Kojima M."/>
            <person name="Tobioka K."/>
            <person name="Yokota K."/>
            <person name="Nakatani H."/>
            <person name="Hori K."/>
            <person name="Tamaru Y."/>
            <person name="Okazaki F."/>
        </authorList>
    </citation>
    <scope>NUCLEOTIDE SEQUENCE</scope>
    <source>
        <strain evidence="1">CFS9</strain>
    </source>
</reference>